<evidence type="ECO:0000259" key="1">
    <source>
        <dbReference type="Pfam" id="PF13358"/>
    </source>
</evidence>
<comment type="caution">
    <text evidence="2">The sequence shown here is derived from an EMBL/GenBank/DDBJ whole genome shotgun (WGS) entry which is preliminary data.</text>
</comment>
<evidence type="ECO:0000313" key="3">
    <source>
        <dbReference type="Proteomes" id="UP000241118"/>
    </source>
</evidence>
<gene>
    <name evidence="2" type="ORF">B0I31_1341</name>
</gene>
<evidence type="ECO:0000313" key="2">
    <source>
        <dbReference type="EMBL" id="PSL42907.1"/>
    </source>
</evidence>
<keyword evidence="2" id="KW-0378">Hydrolase</keyword>
<feature type="domain" description="Tc1-like transposase DDE" evidence="1">
    <location>
        <begin position="16"/>
        <end position="120"/>
    </location>
</feature>
<dbReference type="InterPro" id="IPR036397">
    <property type="entry name" value="RNaseH_sf"/>
</dbReference>
<keyword evidence="3" id="KW-1185">Reference proteome</keyword>
<dbReference type="AlphaFoldDB" id="A0A2P8H9J9"/>
<dbReference type="InterPro" id="IPR038717">
    <property type="entry name" value="Tc1-like_DDE_dom"/>
</dbReference>
<protein>
    <submittedName>
        <fullName evidence="2">DDE superfamily endonuclease</fullName>
    </submittedName>
</protein>
<reference evidence="2 3" key="1">
    <citation type="submission" date="2018-03" db="EMBL/GenBank/DDBJ databases">
        <title>Genomic Encyclopedia of Type Strains, Phase III (KMG-III): the genomes of soil and plant-associated and newly described type strains.</title>
        <authorList>
            <person name="Whitman W."/>
        </authorList>
    </citation>
    <scope>NUCLEOTIDE SEQUENCE [LARGE SCALE GENOMIC DNA]</scope>
    <source>
        <strain evidence="2 3">CGMCC 4.7097</strain>
    </source>
</reference>
<organism evidence="2 3">
    <name type="scientific">Saccharothrix carnea</name>
    <dbReference type="NCBI Taxonomy" id="1280637"/>
    <lineage>
        <taxon>Bacteria</taxon>
        <taxon>Bacillati</taxon>
        <taxon>Actinomycetota</taxon>
        <taxon>Actinomycetes</taxon>
        <taxon>Pseudonocardiales</taxon>
        <taxon>Pseudonocardiaceae</taxon>
        <taxon>Saccharothrix</taxon>
    </lineage>
</organism>
<dbReference type="Gene3D" id="3.30.420.10">
    <property type="entry name" value="Ribonuclease H-like superfamily/Ribonuclease H"/>
    <property type="match status" value="1"/>
</dbReference>
<name>A0A2P8H9J9_SACCR</name>
<dbReference type="Pfam" id="PF13358">
    <property type="entry name" value="DDE_3"/>
    <property type="match status" value="1"/>
</dbReference>
<sequence length="151" mass="17896">MHRILDLYDHPPEQGRVICVDEFGPLNLQPRKGRAWRPTGAPRRLRATYNRHHGVMHMLAALDLTSGKIHFRIRRRKRHGELPELLRSLRTRWPDQRLHLVMDNFSPHRHPDVHAWAAAYIRRRNARARPRTGFATDSPIRTWTDYLIEVA</sequence>
<dbReference type="EMBL" id="PYAX01000034">
    <property type="protein sequence ID" value="PSL42907.1"/>
    <property type="molecule type" value="Genomic_DNA"/>
</dbReference>
<proteinExistence type="predicted"/>
<keyword evidence="2" id="KW-0255">Endonuclease</keyword>
<dbReference type="GO" id="GO:0003676">
    <property type="term" value="F:nucleic acid binding"/>
    <property type="evidence" value="ECO:0007669"/>
    <property type="project" value="InterPro"/>
</dbReference>
<keyword evidence="2" id="KW-0540">Nuclease</keyword>
<dbReference type="Proteomes" id="UP000241118">
    <property type="component" value="Unassembled WGS sequence"/>
</dbReference>
<dbReference type="GO" id="GO:0004519">
    <property type="term" value="F:endonuclease activity"/>
    <property type="evidence" value="ECO:0007669"/>
    <property type="project" value="UniProtKB-KW"/>
</dbReference>
<accession>A0A2P8H9J9</accession>